<dbReference type="PANTHER" id="PTHR30302">
    <property type="entry name" value="HYDROGENASE 1 MATURATION PROTEASE"/>
    <property type="match status" value="1"/>
</dbReference>
<dbReference type="GO" id="GO:0016485">
    <property type="term" value="P:protein processing"/>
    <property type="evidence" value="ECO:0007669"/>
    <property type="project" value="TreeGrafter"/>
</dbReference>
<dbReference type="PANTHER" id="PTHR30302:SF5">
    <property type="entry name" value="SLR1876 PROTEIN"/>
    <property type="match status" value="1"/>
</dbReference>
<dbReference type="GO" id="GO:0008047">
    <property type="term" value="F:enzyme activator activity"/>
    <property type="evidence" value="ECO:0007669"/>
    <property type="project" value="InterPro"/>
</dbReference>
<organism evidence="1 2">
    <name type="scientific">Anaerolinea thermophila</name>
    <dbReference type="NCBI Taxonomy" id="167964"/>
    <lineage>
        <taxon>Bacteria</taxon>
        <taxon>Bacillati</taxon>
        <taxon>Chloroflexota</taxon>
        <taxon>Anaerolineae</taxon>
        <taxon>Anaerolineales</taxon>
        <taxon>Anaerolineaceae</taxon>
        <taxon>Anaerolinea</taxon>
    </lineage>
</organism>
<dbReference type="InterPro" id="IPR000671">
    <property type="entry name" value="Peptidase_A31"/>
</dbReference>
<proteinExistence type="predicted"/>
<evidence type="ECO:0000313" key="2">
    <source>
        <dbReference type="Proteomes" id="UP000064249"/>
    </source>
</evidence>
<dbReference type="AlphaFoldDB" id="A0A101FZ71"/>
<dbReference type="GO" id="GO:0004175">
    <property type="term" value="F:endopeptidase activity"/>
    <property type="evidence" value="ECO:0007669"/>
    <property type="project" value="TreeGrafter"/>
</dbReference>
<dbReference type="EMBL" id="LGFU01000001">
    <property type="protein sequence ID" value="KUK47057.1"/>
    <property type="molecule type" value="Genomic_DNA"/>
</dbReference>
<sequence>MKNFIILGYGNPDRGDDGVAYYILNKLIQKLAEKSTALAEFQETGILEINKNVDIWYNLQLIPEVSQDLADYENAIFIDAHTSEIPDDILITDISPHYQNSPFTHHLTPASCLDLADQLFGRSPRATLITIRGYRFDFSRELSPQTTGLAEQALLTIVDMIDHAK</sequence>
<name>A0A101FZ71_9CHLR</name>
<protein>
    <submittedName>
        <fullName evidence="1">HoxW protein</fullName>
    </submittedName>
</protein>
<accession>A0A101FZ71</accession>
<gene>
    <name evidence="1" type="ORF">XD73_0003</name>
</gene>
<dbReference type="InterPro" id="IPR023430">
    <property type="entry name" value="Pept_HybD-like_dom_sf"/>
</dbReference>
<comment type="caution">
    <text evidence="1">The sequence shown here is derived from an EMBL/GenBank/DDBJ whole genome shotgun (WGS) entry which is preliminary data.</text>
</comment>
<evidence type="ECO:0000313" key="1">
    <source>
        <dbReference type="EMBL" id="KUK47057.1"/>
    </source>
</evidence>
<dbReference type="SUPFAM" id="SSF53163">
    <property type="entry name" value="HybD-like"/>
    <property type="match status" value="1"/>
</dbReference>
<dbReference type="Gene3D" id="3.40.50.1450">
    <property type="entry name" value="HybD-like"/>
    <property type="match status" value="1"/>
</dbReference>
<reference evidence="1 2" key="1">
    <citation type="journal article" date="2015" name="MBio">
        <title>Genome-Resolved Metagenomic Analysis Reveals Roles for Candidate Phyla and Other Microbial Community Members in Biogeochemical Transformations in Oil Reservoirs.</title>
        <authorList>
            <person name="Hu P."/>
            <person name="Tom L."/>
            <person name="Singh A."/>
            <person name="Thomas B.C."/>
            <person name="Baker B.J."/>
            <person name="Piceno Y.M."/>
            <person name="Andersen G.L."/>
            <person name="Banfield J.F."/>
        </authorList>
    </citation>
    <scope>NUCLEOTIDE SEQUENCE [LARGE SCALE GENOMIC DNA]</scope>
    <source>
        <strain evidence="1">46_16</strain>
    </source>
</reference>
<dbReference type="Proteomes" id="UP000064249">
    <property type="component" value="Unassembled WGS sequence"/>
</dbReference>